<name>A0A845QF74_9HYPH</name>
<sequence>MTTESPATTDLSDDHGDAVRVLDPIFADFGSRDAFHGPVKTLKCFEDNAKVREAVEGPGNGQVLVVDGGGSERCALFGGNLAELAEKNGWAGVVVYGCIRDVAEIETFDIGMKALATHPKKSVKADGGKYDVPVTFAGHTIRPGDWLYADRDGIVIADKEL</sequence>
<evidence type="ECO:0000256" key="2">
    <source>
        <dbReference type="ARBA" id="ARBA00001968"/>
    </source>
</evidence>
<comment type="subunit">
    <text evidence="4 10">Homotrimer.</text>
</comment>
<comment type="function">
    <text evidence="7 10">Catalyzes the aldol cleavage of 4-hydroxy-4-methyl-2-oxoglutarate (HMG) into 2 molecules of pyruvate. Also contains a secondary oxaloacetate (OAA) decarboxylase activity due to the common pyruvate enolate transition state formed following C-C bond cleavage in the retro-aldol and decarboxylation reactions.</text>
</comment>
<dbReference type="GO" id="GO:0051252">
    <property type="term" value="P:regulation of RNA metabolic process"/>
    <property type="evidence" value="ECO:0007669"/>
    <property type="project" value="InterPro"/>
</dbReference>
<evidence type="ECO:0000256" key="10">
    <source>
        <dbReference type="RuleBase" id="RU004338"/>
    </source>
</evidence>
<dbReference type="PANTHER" id="PTHR33254">
    <property type="entry name" value="4-HYDROXY-4-METHYL-2-OXOGLUTARATE ALDOLASE 3-RELATED"/>
    <property type="match status" value="1"/>
</dbReference>
<dbReference type="GO" id="GO:0008428">
    <property type="term" value="F:ribonuclease inhibitor activity"/>
    <property type="evidence" value="ECO:0007669"/>
    <property type="project" value="InterPro"/>
</dbReference>
<feature type="binding site" evidence="9">
    <location>
        <begin position="78"/>
        <end position="81"/>
    </location>
    <ligand>
        <name>substrate</name>
    </ligand>
</feature>
<dbReference type="Gene3D" id="3.50.30.40">
    <property type="entry name" value="Ribonuclease E inhibitor RraA/RraA-like"/>
    <property type="match status" value="1"/>
</dbReference>
<evidence type="ECO:0000256" key="5">
    <source>
        <dbReference type="ARBA" id="ARBA00022723"/>
    </source>
</evidence>
<dbReference type="GO" id="GO:0047443">
    <property type="term" value="F:4-hydroxy-4-methyl-2-oxoglutarate aldolase activity"/>
    <property type="evidence" value="ECO:0007669"/>
    <property type="project" value="UniProtKB-EC"/>
</dbReference>
<dbReference type="PANTHER" id="PTHR33254:SF4">
    <property type="entry name" value="4-HYDROXY-4-METHYL-2-OXOGLUTARATE ALDOLASE 3-RELATED"/>
    <property type="match status" value="1"/>
</dbReference>
<evidence type="ECO:0000313" key="11">
    <source>
        <dbReference type="EMBL" id="NBG96631.1"/>
    </source>
</evidence>
<dbReference type="SUPFAM" id="SSF89562">
    <property type="entry name" value="RraA-like"/>
    <property type="match status" value="1"/>
</dbReference>
<dbReference type="NCBIfam" id="NF006875">
    <property type="entry name" value="PRK09372.1"/>
    <property type="match status" value="1"/>
</dbReference>
<accession>A0A845QF74</accession>
<comment type="caution">
    <text evidence="11">The sequence shown here is derived from an EMBL/GenBank/DDBJ whole genome shotgun (WGS) entry which is preliminary data.</text>
</comment>
<dbReference type="GeneID" id="300653864"/>
<protein>
    <recommendedName>
        <fullName evidence="10">4-hydroxy-4-methyl-2-oxoglutarate aldolase</fullName>
        <shortName evidence="10">HMG aldolase</shortName>
        <ecNumber evidence="10">4.1.1.112</ecNumber>
        <ecNumber evidence="10">4.1.3.17</ecNumber>
    </recommendedName>
    <alternativeName>
        <fullName evidence="10">Oxaloacetate decarboxylase</fullName>
    </alternativeName>
</protein>
<evidence type="ECO:0000256" key="6">
    <source>
        <dbReference type="ARBA" id="ARBA00023239"/>
    </source>
</evidence>
<organism evidence="11 12">
    <name type="scientific">Pyruvatibacter mobilis</name>
    <dbReference type="NCBI Taxonomy" id="1712261"/>
    <lineage>
        <taxon>Bacteria</taxon>
        <taxon>Pseudomonadati</taxon>
        <taxon>Pseudomonadota</taxon>
        <taxon>Alphaproteobacteria</taxon>
        <taxon>Hyphomicrobiales</taxon>
        <taxon>Parvibaculaceae</taxon>
        <taxon>Pyruvatibacter</taxon>
    </lineage>
</organism>
<dbReference type="OrthoDB" id="9812532at2"/>
<dbReference type="RefSeq" id="WP_160588687.1">
    <property type="nucleotide sequence ID" value="NZ_BMHN01000001.1"/>
</dbReference>
<feature type="binding site" evidence="9">
    <location>
        <position position="101"/>
    </location>
    <ligand>
        <name>Mg(2+)</name>
        <dbReference type="ChEBI" id="CHEBI:18420"/>
    </ligand>
</feature>
<dbReference type="InterPro" id="IPR010203">
    <property type="entry name" value="RraA"/>
</dbReference>
<evidence type="ECO:0000256" key="1">
    <source>
        <dbReference type="ARBA" id="ARBA00001342"/>
    </source>
</evidence>
<gene>
    <name evidence="11" type="primary">rraA</name>
    <name evidence="11" type="ORF">GTQ45_12890</name>
</gene>
<dbReference type="Proteomes" id="UP000470384">
    <property type="component" value="Unassembled WGS sequence"/>
</dbReference>
<evidence type="ECO:0000256" key="9">
    <source>
        <dbReference type="PIRSR" id="PIRSR605493-1"/>
    </source>
</evidence>
<evidence type="ECO:0000256" key="3">
    <source>
        <dbReference type="ARBA" id="ARBA00008621"/>
    </source>
</evidence>
<comment type="cofactor">
    <cofactor evidence="2 10">
        <name>a divalent metal cation</name>
        <dbReference type="ChEBI" id="CHEBI:60240"/>
    </cofactor>
</comment>
<dbReference type="EC" id="4.1.3.17" evidence="10"/>
<dbReference type="Pfam" id="PF03737">
    <property type="entry name" value="RraA-like"/>
    <property type="match status" value="1"/>
</dbReference>
<comment type="similarity">
    <text evidence="3 10">Belongs to the class II aldolase/RraA-like family.</text>
</comment>
<dbReference type="AlphaFoldDB" id="A0A845QF74"/>
<proteinExistence type="inferred from homology"/>
<keyword evidence="6 10" id="KW-0456">Lyase</keyword>
<keyword evidence="12" id="KW-1185">Reference proteome</keyword>
<dbReference type="EMBL" id="WXYQ01000011">
    <property type="protein sequence ID" value="NBG96631.1"/>
    <property type="molecule type" value="Genomic_DNA"/>
</dbReference>
<dbReference type="InterPro" id="IPR005493">
    <property type="entry name" value="RraA/RraA-like"/>
</dbReference>
<evidence type="ECO:0000256" key="4">
    <source>
        <dbReference type="ARBA" id="ARBA00011233"/>
    </source>
</evidence>
<dbReference type="CDD" id="cd16841">
    <property type="entry name" value="RraA_family"/>
    <property type="match status" value="1"/>
</dbReference>
<keyword evidence="9" id="KW-0460">Magnesium</keyword>
<keyword evidence="5 9" id="KW-0479">Metal-binding</keyword>
<feature type="binding site" evidence="9">
    <location>
        <position position="100"/>
    </location>
    <ligand>
        <name>substrate</name>
    </ligand>
</feature>
<comment type="catalytic activity">
    <reaction evidence="1 10">
        <text>4-hydroxy-4-methyl-2-oxoglutarate = 2 pyruvate</text>
        <dbReference type="Rhea" id="RHEA:22748"/>
        <dbReference type="ChEBI" id="CHEBI:15361"/>
        <dbReference type="ChEBI" id="CHEBI:58276"/>
        <dbReference type="EC" id="4.1.3.17"/>
    </reaction>
</comment>
<comment type="cofactor">
    <cofactor evidence="9">
        <name>Mg(2+)</name>
        <dbReference type="ChEBI" id="CHEBI:18420"/>
    </cofactor>
</comment>
<dbReference type="InterPro" id="IPR036704">
    <property type="entry name" value="RraA/RraA-like_sf"/>
</dbReference>
<dbReference type="NCBIfam" id="TIGR01935">
    <property type="entry name" value="NOT-MenG"/>
    <property type="match status" value="1"/>
</dbReference>
<evidence type="ECO:0000313" key="12">
    <source>
        <dbReference type="Proteomes" id="UP000470384"/>
    </source>
</evidence>
<dbReference type="GO" id="GO:0008948">
    <property type="term" value="F:oxaloacetate decarboxylase activity"/>
    <property type="evidence" value="ECO:0007669"/>
    <property type="project" value="UniProtKB-EC"/>
</dbReference>
<evidence type="ECO:0000256" key="8">
    <source>
        <dbReference type="ARBA" id="ARBA00047973"/>
    </source>
</evidence>
<dbReference type="EC" id="4.1.1.112" evidence="10"/>
<reference evidence="11 12" key="1">
    <citation type="journal article" date="2016" name="Int. J. Syst. Evol. Microbiol.">
        <title>Pyruvatibacter mobilis gen. nov., sp. nov., a marine bacterium from the culture broth of Picochlorum sp. 122.</title>
        <authorList>
            <person name="Wang G."/>
            <person name="Tang M."/>
            <person name="Wu H."/>
            <person name="Dai S."/>
            <person name="Li T."/>
            <person name="Chen C."/>
            <person name="He H."/>
            <person name="Fan J."/>
            <person name="Xiang W."/>
            <person name="Li X."/>
        </authorList>
    </citation>
    <scope>NUCLEOTIDE SEQUENCE [LARGE SCALE GENOMIC DNA]</scope>
    <source>
        <strain evidence="11 12">GYP-11</strain>
    </source>
</reference>
<comment type="catalytic activity">
    <reaction evidence="8 10">
        <text>oxaloacetate + H(+) = pyruvate + CO2</text>
        <dbReference type="Rhea" id="RHEA:15641"/>
        <dbReference type="ChEBI" id="CHEBI:15361"/>
        <dbReference type="ChEBI" id="CHEBI:15378"/>
        <dbReference type="ChEBI" id="CHEBI:16452"/>
        <dbReference type="ChEBI" id="CHEBI:16526"/>
        <dbReference type="EC" id="4.1.1.112"/>
    </reaction>
</comment>
<dbReference type="GO" id="GO:0046872">
    <property type="term" value="F:metal ion binding"/>
    <property type="evidence" value="ECO:0007669"/>
    <property type="project" value="UniProtKB-KW"/>
</dbReference>
<evidence type="ECO:0000256" key="7">
    <source>
        <dbReference type="ARBA" id="ARBA00025046"/>
    </source>
</evidence>